<dbReference type="Proteomes" id="UP000835052">
    <property type="component" value="Unassembled WGS sequence"/>
</dbReference>
<dbReference type="SUPFAM" id="SSF50249">
    <property type="entry name" value="Nucleic acid-binding proteins"/>
    <property type="match status" value="2"/>
</dbReference>
<protein>
    <recommendedName>
        <fullName evidence="3">Replication protein A OB domain-containing protein</fullName>
    </recommendedName>
</protein>
<dbReference type="Gene3D" id="2.40.50.140">
    <property type="entry name" value="Nucleic acid-binding proteins"/>
    <property type="match status" value="2"/>
</dbReference>
<accession>A0A8S1GSD1</accession>
<evidence type="ECO:0000313" key="1">
    <source>
        <dbReference type="EMBL" id="CAD6185794.1"/>
    </source>
</evidence>
<gene>
    <name evidence="1" type="ORF">CAUJ_LOCUS1713</name>
</gene>
<dbReference type="AlphaFoldDB" id="A0A8S1GSD1"/>
<dbReference type="EMBL" id="CAJGYM010000003">
    <property type="protein sequence ID" value="CAD6185794.1"/>
    <property type="molecule type" value="Genomic_DNA"/>
</dbReference>
<proteinExistence type="predicted"/>
<reference evidence="1" key="1">
    <citation type="submission" date="2020-10" db="EMBL/GenBank/DDBJ databases">
        <authorList>
            <person name="Kikuchi T."/>
        </authorList>
    </citation>
    <scope>NUCLEOTIDE SEQUENCE</scope>
    <source>
        <strain evidence="1">NKZ352</strain>
    </source>
</reference>
<keyword evidence="2" id="KW-1185">Reference proteome</keyword>
<evidence type="ECO:0008006" key="3">
    <source>
        <dbReference type="Google" id="ProtNLM"/>
    </source>
</evidence>
<organism evidence="1 2">
    <name type="scientific">Caenorhabditis auriculariae</name>
    <dbReference type="NCBI Taxonomy" id="2777116"/>
    <lineage>
        <taxon>Eukaryota</taxon>
        <taxon>Metazoa</taxon>
        <taxon>Ecdysozoa</taxon>
        <taxon>Nematoda</taxon>
        <taxon>Chromadorea</taxon>
        <taxon>Rhabditida</taxon>
        <taxon>Rhabditina</taxon>
        <taxon>Rhabditomorpha</taxon>
        <taxon>Rhabditoidea</taxon>
        <taxon>Rhabditidae</taxon>
        <taxon>Peloderinae</taxon>
        <taxon>Caenorhabditis</taxon>
    </lineage>
</organism>
<sequence length="234" mass="27618">MGRSKRNPFFTPIRQIDGRRNCVNIRGVCKFMGSPTDTNFRQYTFFHIFDKNGDGIRVWAENEVVEEVMYKVQPNKTYEIINAYVSDKNDRVNFLHREKQLQLDCDSEISLSHEEVFATRKEYPILPLSQLTLDAPRPFSVLGRLTRVFPVEYVSSRYRDIEPMRRVLIMDASGVERKMTLWRNHTHEIDEKDIGFVVHLNGVRVEEYDGDLEIRNLCDTEITVYRHLQDANRI</sequence>
<dbReference type="InterPro" id="IPR012340">
    <property type="entry name" value="NA-bd_OB-fold"/>
</dbReference>
<evidence type="ECO:0000313" key="2">
    <source>
        <dbReference type="Proteomes" id="UP000835052"/>
    </source>
</evidence>
<comment type="caution">
    <text evidence="1">The sequence shown here is derived from an EMBL/GenBank/DDBJ whole genome shotgun (WGS) entry which is preliminary data.</text>
</comment>
<name>A0A8S1GSD1_9PELO</name>